<protein>
    <submittedName>
        <fullName evidence="1">Uncharacterized protein</fullName>
    </submittedName>
</protein>
<evidence type="ECO:0000313" key="1">
    <source>
        <dbReference type="EMBL" id="SVD10034.1"/>
    </source>
</evidence>
<proteinExistence type="predicted"/>
<dbReference type="AlphaFoldDB" id="A0A382SJG7"/>
<feature type="non-terminal residue" evidence="1">
    <location>
        <position position="1"/>
    </location>
</feature>
<name>A0A382SJG7_9ZZZZ</name>
<gene>
    <name evidence="1" type="ORF">METZ01_LOCUS362888</name>
</gene>
<reference evidence="1" key="1">
    <citation type="submission" date="2018-05" db="EMBL/GenBank/DDBJ databases">
        <authorList>
            <person name="Lanie J.A."/>
            <person name="Ng W.-L."/>
            <person name="Kazmierczak K.M."/>
            <person name="Andrzejewski T.M."/>
            <person name="Davidsen T.M."/>
            <person name="Wayne K.J."/>
            <person name="Tettelin H."/>
            <person name="Glass J.I."/>
            <person name="Rusch D."/>
            <person name="Podicherti R."/>
            <person name="Tsui H.-C.T."/>
            <person name="Winkler M.E."/>
        </authorList>
    </citation>
    <scope>NUCLEOTIDE SEQUENCE</scope>
</reference>
<dbReference type="Gene3D" id="3.40.1740.10">
    <property type="entry name" value="VC0467-like"/>
    <property type="match status" value="1"/>
</dbReference>
<organism evidence="1">
    <name type="scientific">marine metagenome</name>
    <dbReference type="NCBI Taxonomy" id="408172"/>
    <lineage>
        <taxon>unclassified sequences</taxon>
        <taxon>metagenomes</taxon>
        <taxon>ecological metagenomes</taxon>
    </lineage>
</organism>
<accession>A0A382SJG7</accession>
<dbReference type="SUPFAM" id="SSF143456">
    <property type="entry name" value="VC0467-like"/>
    <property type="match status" value="1"/>
</dbReference>
<dbReference type="EMBL" id="UINC01129563">
    <property type="protein sequence ID" value="SVD10034.1"/>
    <property type="molecule type" value="Genomic_DNA"/>
</dbReference>
<sequence length="49" mass="5779">PEQLDNEINNQNAWLVCDPTNTNVFDYDEEEQWLKALELCSSQMLSNYL</sequence>